<keyword evidence="2" id="KW-1185">Reference proteome</keyword>
<organism evidence="1 2">
    <name type="scientific">Pedobacter psychrotolerans</name>
    <dbReference type="NCBI Taxonomy" id="1843235"/>
    <lineage>
        <taxon>Bacteria</taxon>
        <taxon>Pseudomonadati</taxon>
        <taxon>Bacteroidota</taxon>
        <taxon>Sphingobacteriia</taxon>
        <taxon>Sphingobacteriales</taxon>
        <taxon>Sphingobacteriaceae</taxon>
        <taxon>Pedobacter</taxon>
    </lineage>
</organism>
<reference evidence="2" key="1">
    <citation type="journal article" date="2019" name="Int. J. Syst. Evol. Microbiol.">
        <title>The Global Catalogue of Microorganisms (GCM) 10K type strain sequencing project: providing services to taxonomists for standard genome sequencing and annotation.</title>
        <authorList>
            <consortium name="The Broad Institute Genomics Platform"/>
            <consortium name="The Broad Institute Genome Sequencing Center for Infectious Disease"/>
            <person name="Wu L."/>
            <person name="Ma J."/>
        </authorList>
    </citation>
    <scope>NUCLEOTIDE SEQUENCE [LARGE SCALE GENOMIC DNA]</scope>
    <source>
        <strain evidence="2">CGMCC 1.15644</strain>
    </source>
</reference>
<gene>
    <name evidence="1" type="ORF">GCM10011413_01770</name>
</gene>
<dbReference type="EMBL" id="BMJO01000001">
    <property type="protein sequence ID" value="GGE39702.1"/>
    <property type="molecule type" value="Genomic_DNA"/>
</dbReference>
<evidence type="ECO:0000313" key="1">
    <source>
        <dbReference type="EMBL" id="GGE39702.1"/>
    </source>
</evidence>
<name>A0ABQ1SI24_9SPHI</name>
<evidence type="ECO:0000313" key="2">
    <source>
        <dbReference type="Proteomes" id="UP000622648"/>
    </source>
</evidence>
<sequence>MKMVGRLIESVPPYCSKVVLLTEAQRNGEIFELNFFNYTIYWFKDFSTTLEMTTPLKIVLSTEAQRNGEIFELRSFNYII</sequence>
<proteinExistence type="predicted"/>
<dbReference type="Proteomes" id="UP000622648">
    <property type="component" value="Unassembled WGS sequence"/>
</dbReference>
<accession>A0ABQ1SI24</accession>
<comment type="caution">
    <text evidence="1">The sequence shown here is derived from an EMBL/GenBank/DDBJ whole genome shotgun (WGS) entry which is preliminary data.</text>
</comment>
<protein>
    <submittedName>
        <fullName evidence="1">Uncharacterized protein</fullName>
    </submittedName>
</protein>